<comment type="caution">
    <text evidence="2">The sequence shown here is derived from an EMBL/GenBank/DDBJ whole genome shotgun (WGS) entry which is preliminary data.</text>
</comment>
<keyword evidence="1" id="KW-0812">Transmembrane</keyword>
<dbReference type="EMBL" id="JAULSV010000006">
    <property type="protein sequence ID" value="KAK0641398.1"/>
    <property type="molecule type" value="Genomic_DNA"/>
</dbReference>
<sequence>MVRTHKGLAVSQLELVTSAFCVCAVVTYAFLLAKPQGVEVAMRPQKLRRMTQEERQALHRDLMPLRGLLVPGLKPIRHFALGRIPNDFADDGEITGRVSRNSGTYAVGMAVGGVIFGAVHTAGWNLQFPSEAERTLWDISSILITLVLPFALCPVILHGWDLELPEWAPWTFGTPWFIFFSVLYVIARVFLLIETVRTLFYLPPSAFVDTWASSYVPHVS</sequence>
<feature type="transmembrane region" description="Helical" evidence="1">
    <location>
        <begin position="105"/>
        <end position="124"/>
    </location>
</feature>
<accession>A0AA39XW71</accession>
<name>A0AA39XW71_9PEZI</name>
<feature type="transmembrane region" description="Helical" evidence="1">
    <location>
        <begin position="172"/>
        <end position="193"/>
    </location>
</feature>
<evidence type="ECO:0000313" key="2">
    <source>
        <dbReference type="EMBL" id="KAK0641398.1"/>
    </source>
</evidence>
<dbReference type="AlphaFoldDB" id="A0AA39XW71"/>
<dbReference type="PANTHER" id="PTHR35043">
    <property type="entry name" value="TRANSCRIPTION FACTOR DOMAIN-CONTAINING PROTEIN"/>
    <property type="match status" value="1"/>
</dbReference>
<feature type="transmembrane region" description="Helical" evidence="1">
    <location>
        <begin position="12"/>
        <end position="33"/>
    </location>
</feature>
<evidence type="ECO:0000256" key="1">
    <source>
        <dbReference type="SAM" id="Phobius"/>
    </source>
</evidence>
<keyword evidence="1" id="KW-0472">Membrane</keyword>
<evidence type="ECO:0000313" key="3">
    <source>
        <dbReference type="Proteomes" id="UP001174936"/>
    </source>
</evidence>
<feature type="transmembrane region" description="Helical" evidence="1">
    <location>
        <begin position="136"/>
        <end position="160"/>
    </location>
</feature>
<dbReference type="PANTHER" id="PTHR35043:SF7">
    <property type="entry name" value="TRANSCRIPTION FACTOR DOMAIN-CONTAINING PROTEIN"/>
    <property type="match status" value="1"/>
</dbReference>
<reference evidence="2" key="1">
    <citation type="submission" date="2023-06" db="EMBL/GenBank/DDBJ databases">
        <title>Genome-scale phylogeny and comparative genomics of the fungal order Sordariales.</title>
        <authorList>
            <consortium name="Lawrence Berkeley National Laboratory"/>
            <person name="Hensen N."/>
            <person name="Bonometti L."/>
            <person name="Westerberg I."/>
            <person name="Brannstrom I.O."/>
            <person name="Guillou S."/>
            <person name="Cros-Aarteil S."/>
            <person name="Calhoun S."/>
            <person name="Haridas S."/>
            <person name="Kuo A."/>
            <person name="Mondo S."/>
            <person name="Pangilinan J."/>
            <person name="Riley R."/>
            <person name="Labutti K."/>
            <person name="Andreopoulos B."/>
            <person name="Lipzen A."/>
            <person name="Chen C."/>
            <person name="Yanf M."/>
            <person name="Daum C."/>
            <person name="Ng V."/>
            <person name="Clum A."/>
            <person name="Steindorff A."/>
            <person name="Ohm R."/>
            <person name="Martin F."/>
            <person name="Silar P."/>
            <person name="Natvig D."/>
            <person name="Lalanne C."/>
            <person name="Gautier V."/>
            <person name="Ament-Velasquez S.L."/>
            <person name="Kruys A."/>
            <person name="Hutchinson M.I."/>
            <person name="Powell A.J."/>
            <person name="Barry K."/>
            <person name="Miller A.N."/>
            <person name="Grigoriev I.V."/>
            <person name="Debuchy R."/>
            <person name="Gladieux P."/>
            <person name="Thoren M.H."/>
            <person name="Johannesson H."/>
        </authorList>
    </citation>
    <scope>NUCLEOTIDE SEQUENCE</scope>
    <source>
        <strain evidence="2">SMH2532-1</strain>
    </source>
</reference>
<proteinExistence type="predicted"/>
<dbReference type="Proteomes" id="UP001174936">
    <property type="component" value="Unassembled WGS sequence"/>
</dbReference>
<gene>
    <name evidence="2" type="ORF">B0T16DRAFT_214252</name>
</gene>
<protein>
    <submittedName>
        <fullName evidence="2">Uncharacterized protein</fullName>
    </submittedName>
</protein>
<organism evidence="2 3">
    <name type="scientific">Cercophora newfieldiana</name>
    <dbReference type="NCBI Taxonomy" id="92897"/>
    <lineage>
        <taxon>Eukaryota</taxon>
        <taxon>Fungi</taxon>
        <taxon>Dikarya</taxon>
        <taxon>Ascomycota</taxon>
        <taxon>Pezizomycotina</taxon>
        <taxon>Sordariomycetes</taxon>
        <taxon>Sordariomycetidae</taxon>
        <taxon>Sordariales</taxon>
        <taxon>Lasiosphaeriaceae</taxon>
        <taxon>Cercophora</taxon>
    </lineage>
</organism>
<keyword evidence="1" id="KW-1133">Transmembrane helix</keyword>
<keyword evidence="3" id="KW-1185">Reference proteome</keyword>